<comment type="caution">
    <text evidence="3">The sequence shown here is derived from an EMBL/GenBank/DDBJ whole genome shotgun (WGS) entry which is preliminary data.</text>
</comment>
<reference evidence="3 4" key="1">
    <citation type="submission" date="2022-05" db="EMBL/GenBank/DDBJ databases">
        <authorList>
            <consortium name="Genoscope - CEA"/>
            <person name="William W."/>
        </authorList>
    </citation>
    <scope>NUCLEOTIDE SEQUENCE [LARGE SCALE GENOMIC DNA]</scope>
</reference>
<accession>A0ABN8MVG5</accession>
<dbReference type="Proteomes" id="UP001159405">
    <property type="component" value="Unassembled WGS sequence"/>
</dbReference>
<feature type="domain" description="VWFA" evidence="2">
    <location>
        <begin position="82"/>
        <end position="260"/>
    </location>
</feature>
<keyword evidence="1" id="KW-0732">Signal</keyword>
<proteinExistence type="predicted"/>
<dbReference type="SUPFAM" id="SSF53300">
    <property type="entry name" value="vWA-like"/>
    <property type="match status" value="1"/>
</dbReference>
<dbReference type="PANTHER" id="PTHR24020:SF20">
    <property type="entry name" value="PH DOMAIN-CONTAINING PROTEIN"/>
    <property type="match status" value="1"/>
</dbReference>
<keyword evidence="4" id="KW-1185">Reference proteome</keyword>
<evidence type="ECO:0000313" key="4">
    <source>
        <dbReference type="Proteomes" id="UP001159405"/>
    </source>
</evidence>
<organism evidence="3 4">
    <name type="scientific">Porites lobata</name>
    <dbReference type="NCBI Taxonomy" id="104759"/>
    <lineage>
        <taxon>Eukaryota</taxon>
        <taxon>Metazoa</taxon>
        <taxon>Cnidaria</taxon>
        <taxon>Anthozoa</taxon>
        <taxon>Hexacorallia</taxon>
        <taxon>Scleractinia</taxon>
        <taxon>Fungiina</taxon>
        <taxon>Poritidae</taxon>
        <taxon>Porites</taxon>
    </lineage>
</organism>
<dbReference type="InterPro" id="IPR002035">
    <property type="entry name" value="VWF_A"/>
</dbReference>
<gene>
    <name evidence="3" type="ORF">PLOB_00024882</name>
</gene>
<evidence type="ECO:0000256" key="1">
    <source>
        <dbReference type="SAM" id="SignalP"/>
    </source>
</evidence>
<feature type="chain" id="PRO_5045745045" description="VWFA domain-containing protein" evidence="1">
    <location>
        <begin position="25"/>
        <end position="276"/>
    </location>
</feature>
<dbReference type="Pfam" id="PF00092">
    <property type="entry name" value="VWA"/>
    <property type="match status" value="1"/>
</dbReference>
<name>A0ABN8MVG5_9CNID</name>
<evidence type="ECO:0000259" key="2">
    <source>
        <dbReference type="PROSITE" id="PS50234"/>
    </source>
</evidence>
<feature type="signal peptide" evidence="1">
    <location>
        <begin position="1"/>
        <end position="24"/>
    </location>
</feature>
<dbReference type="Gene3D" id="3.40.50.410">
    <property type="entry name" value="von Willebrand factor, type A domain"/>
    <property type="match status" value="1"/>
</dbReference>
<dbReference type="PANTHER" id="PTHR24020">
    <property type="entry name" value="COLLAGEN ALPHA"/>
    <property type="match status" value="1"/>
</dbReference>
<evidence type="ECO:0000313" key="3">
    <source>
        <dbReference type="EMBL" id="CAH3034983.1"/>
    </source>
</evidence>
<protein>
    <recommendedName>
        <fullName evidence="2">VWFA domain-containing protein</fullName>
    </recommendedName>
</protein>
<sequence length="276" mass="30187">MSRFILQIAAMVCLLIFLSGKCLASVRLTVVGTLPPNPDDPYYQTFQTVPPANKTATKLLTAFLRIPGKLSLPRHKGISFEDIVVVLDGSGSIGRCEFGKGKKALKHMMKLAENTRNVDTKYAAVSYSNDAVVDFTFLPYSTAANDIMQIRYVGGGTNTQDGLEKAKRLLEDCASGRRVISRKMVLLVTDGRSNSPHLTISKAKALKGIGIDIYVVAVGSYIIGIDEMVKVASSPPENHMFRVQTLSDFWQVVKLAIRQVNPGEYAVLNGQYDPPC</sequence>
<dbReference type="InterPro" id="IPR036465">
    <property type="entry name" value="vWFA_dom_sf"/>
</dbReference>
<dbReference type="InterPro" id="IPR050525">
    <property type="entry name" value="ECM_Assembly_Org"/>
</dbReference>
<dbReference type="PRINTS" id="PR00453">
    <property type="entry name" value="VWFADOMAIN"/>
</dbReference>
<dbReference type="SMART" id="SM00327">
    <property type="entry name" value="VWA"/>
    <property type="match status" value="1"/>
</dbReference>
<dbReference type="EMBL" id="CALNXK010000003">
    <property type="protein sequence ID" value="CAH3034983.1"/>
    <property type="molecule type" value="Genomic_DNA"/>
</dbReference>
<dbReference type="PROSITE" id="PS50234">
    <property type="entry name" value="VWFA"/>
    <property type="match status" value="1"/>
</dbReference>